<dbReference type="Proteomes" id="UP001153292">
    <property type="component" value="Chromosome 13"/>
</dbReference>
<reference evidence="5" key="1">
    <citation type="submission" date="2021-12" db="EMBL/GenBank/DDBJ databases">
        <authorList>
            <person name="King R."/>
        </authorList>
    </citation>
    <scope>NUCLEOTIDE SEQUENCE</scope>
</reference>
<gene>
    <name evidence="5" type="ORF">CHILSU_LOCUS2191</name>
</gene>
<name>A0ABN8AT59_CHISP</name>
<dbReference type="Gene3D" id="2.20.25.240">
    <property type="match status" value="2"/>
</dbReference>
<keyword evidence="6" id="KW-1185">Reference proteome</keyword>
<evidence type="ECO:0000256" key="2">
    <source>
        <dbReference type="ARBA" id="ARBA00022771"/>
    </source>
</evidence>
<evidence type="ECO:0000313" key="5">
    <source>
        <dbReference type="EMBL" id="CAH0399060.1"/>
    </source>
</evidence>
<keyword evidence="1" id="KW-0479">Metal-binding</keyword>
<protein>
    <recommendedName>
        <fullName evidence="4">FLYWCH-type domain-containing protein</fullName>
    </recommendedName>
</protein>
<accession>A0ABN8AT59</accession>
<dbReference type="Pfam" id="PF04500">
    <property type="entry name" value="FLYWCH"/>
    <property type="match status" value="1"/>
</dbReference>
<evidence type="ECO:0000256" key="1">
    <source>
        <dbReference type="ARBA" id="ARBA00022723"/>
    </source>
</evidence>
<dbReference type="EMBL" id="OU963906">
    <property type="protein sequence ID" value="CAH0399060.1"/>
    <property type="molecule type" value="Genomic_DNA"/>
</dbReference>
<dbReference type="InterPro" id="IPR007588">
    <property type="entry name" value="Znf_FLYWCH"/>
</dbReference>
<sequence>MVLLAEKKRLQSEDHIWFGRYNSQEFIYIPAGHKKNLIMFRGYTFSTYGKNLWYCSKIKFGCKAKLKLDDKERIIYARDIHCHEPPEYCVTSSGKYILVHTVYVKSDTGKISYIIIPSQRGGKAMLYNGFRFNVKRENKHGNTVWCCAKKHICKGSVITCGDTVIVKETKHTCQPDETVNQIKLMLQRCIAKCEADFRPVKSIYDAEVEEFKQTHTDIEAKIPKFDSVKKILYKYRNKALEDSGRKLKQYI</sequence>
<evidence type="ECO:0000313" key="6">
    <source>
        <dbReference type="Proteomes" id="UP001153292"/>
    </source>
</evidence>
<feature type="domain" description="FLYWCH-type" evidence="4">
    <location>
        <begin position="116"/>
        <end position="172"/>
    </location>
</feature>
<proteinExistence type="predicted"/>
<keyword evidence="2" id="KW-0863">Zinc-finger</keyword>
<evidence type="ECO:0000259" key="4">
    <source>
        <dbReference type="Pfam" id="PF04500"/>
    </source>
</evidence>
<evidence type="ECO:0000256" key="3">
    <source>
        <dbReference type="ARBA" id="ARBA00022833"/>
    </source>
</evidence>
<keyword evidence="3" id="KW-0862">Zinc</keyword>
<organism evidence="5 6">
    <name type="scientific">Chilo suppressalis</name>
    <name type="common">Asiatic rice borer moth</name>
    <dbReference type="NCBI Taxonomy" id="168631"/>
    <lineage>
        <taxon>Eukaryota</taxon>
        <taxon>Metazoa</taxon>
        <taxon>Ecdysozoa</taxon>
        <taxon>Arthropoda</taxon>
        <taxon>Hexapoda</taxon>
        <taxon>Insecta</taxon>
        <taxon>Pterygota</taxon>
        <taxon>Neoptera</taxon>
        <taxon>Endopterygota</taxon>
        <taxon>Lepidoptera</taxon>
        <taxon>Glossata</taxon>
        <taxon>Ditrysia</taxon>
        <taxon>Pyraloidea</taxon>
        <taxon>Crambidae</taxon>
        <taxon>Crambinae</taxon>
        <taxon>Chilo</taxon>
    </lineage>
</organism>